<feature type="domain" description="Pelota N-terminal" evidence="2">
    <location>
        <begin position="1377"/>
        <end position="1415"/>
    </location>
</feature>
<dbReference type="InterPro" id="IPR058547">
    <property type="entry name" value="Pelota_N"/>
</dbReference>
<dbReference type="InterPro" id="IPR036397">
    <property type="entry name" value="RNaseH_sf"/>
</dbReference>
<comment type="caution">
    <text evidence="3">The sequence shown here is derived from an EMBL/GenBank/DDBJ whole genome shotgun (WGS) entry which is preliminary data.</text>
</comment>
<dbReference type="Proteomes" id="UP000186817">
    <property type="component" value="Unassembled WGS sequence"/>
</dbReference>
<name>A0A1Q9E6L5_SYMMI</name>
<sequence length="1514" mass="165638">MEPWPSARCTGCTGCAGLSCSPCSRGPVHSKPAKGDLEPRYQEAFALCLAGRAASLCRRRHGLARRAGAPWDGLFGNTQKVVIPNSTREVLDQLKSSMGILVKSGLPRADVDLPAGLRLGLENVMDPLIQPAPEPSKAQVLQADRELARVFLAMFKVVKDSLSIVFRTNKQAAAAKKLWGDAVGRGSRGDKLSRGSRPRALVIYANWCRTEAERAKAEEVTTTKKKDRSQDPEATSIIPVPAISDLGGRSSAFVGSGRAEAVLQAHDPEQALRGDHRAGEQPIRGAKSENRARAFVNGWVRWARAPKHVLADLDSAFKDQFLETMDMFDTHVRCAAGQAHWQNGVAERHGAVWKAIWDKLVPERHIVASEVGEAAAAVSDAKNQLRNRSGYSPRQCVFGANQRLPGDVFEGSGERNCHEADTAESKFGRSQVIRMGARAAYYNGQASDAVKRAFHHKSNLLSCVLAAPEHVRAAKHEEVSEMLRMRLALNEVRDLMDRDEQPKLVDYSDDNVEPSENLELAAENDLEGGVPADASMEVEDERFAQALDEERRIEQATRNHQLTDVVPAVVKRQRAAILSRQASEAAASSGGERDSREVHMAAHRISERGKQKQLEKETSWGQIPPEERQLYRDAELTQWKEHVEFGAVGALSLEESSKKDMAVDAPTANRLSLLVCLQIALARGWQASIADVKAAFLNGVEAPRRLYFRQPRRGIPSLEAGQIIEILKGVFGLSTSPKLWWLKLSRELREMSFDVPGVGKVVVEPNAIDPCVFMLKGEGQHRGRPPPTGGRAPPDCGEERAVPEVCCGWLEGRQVRVHGLQLSEFHGDHVTVKQSEYARTRVEKVKVPTDFTVAVEAQRKQNKPTVGDLRETNRLVDAALRHQHCGLTLRRIEDQDLAILAYHDAAWGNVEPEGASPQDLEWQGNHTVASQLGSLTMLVEKKALQGEPAKFSIVDWKSKASARVCRSTFAGETMSACDALESALYQRGLMASLCTGQLLKEADARGLMQEGAPKAPSDKRLAIDIAVRTSAAPWFKKDARNGWSAMVLMPDAMPSPDKPCRLPLHWLPTSEQLADCLTKRLKDNPQRAMGDEEGTTRSKAAAPRVSFAEAARKGAKARCKGAPKNGKPAGQAKGGGKHGKQGEKGGKGKDEAVHEGPFDIEGGGTLTFVERQMIFDQTAVSTSTAAADTSFESCRARVVAMPRSGAQKTAFSSSDEGEMSNAFIQSLKDMRGGFVVVVAPRRPQLAAVARAAEEVDSKMGFILLNARLRGVRKDPLRQEVSDGFNAAFHVRLCGREGEGLVYRALQDGSSPWILARRKLPSTIAMEVGRSFDEPSDARINELRSGRGHILRDPVPRASAKSECSDVLRCPEAVELVDGKGLATLIAEESEDLWHLFNLSMKGDTIKAMTYRKDQLGDKGPASTRPLADMTAFATRTADKLVRIVDKYLPLQAEEQAVGPGQQLWCRTIGGTTTRDTQDYNEDHADGMGIELIPNHMWQNVQQGGALDRFAPMSL</sequence>
<feature type="region of interest" description="Disordered" evidence="1">
    <location>
        <begin position="778"/>
        <end position="797"/>
    </location>
</feature>
<dbReference type="EMBL" id="LSRX01000248">
    <property type="protein sequence ID" value="OLQ03051.1"/>
    <property type="molecule type" value="Genomic_DNA"/>
</dbReference>
<organism evidence="3 4">
    <name type="scientific">Symbiodinium microadriaticum</name>
    <name type="common">Dinoflagellate</name>
    <name type="synonym">Zooxanthella microadriatica</name>
    <dbReference type="NCBI Taxonomy" id="2951"/>
    <lineage>
        <taxon>Eukaryota</taxon>
        <taxon>Sar</taxon>
        <taxon>Alveolata</taxon>
        <taxon>Dinophyceae</taxon>
        <taxon>Suessiales</taxon>
        <taxon>Symbiodiniaceae</taxon>
        <taxon>Symbiodinium</taxon>
    </lineage>
</organism>
<feature type="region of interest" description="Disordered" evidence="1">
    <location>
        <begin position="215"/>
        <end position="240"/>
    </location>
</feature>
<dbReference type="Gene3D" id="2.30.30.870">
    <property type="entry name" value="Pelota, domain A"/>
    <property type="match status" value="1"/>
</dbReference>
<dbReference type="InterPro" id="IPR038069">
    <property type="entry name" value="Pelota/DOM34_N"/>
</dbReference>
<keyword evidence="4" id="KW-1185">Reference proteome</keyword>
<evidence type="ECO:0000256" key="1">
    <source>
        <dbReference type="SAM" id="MobiDB-lite"/>
    </source>
</evidence>
<dbReference type="Pfam" id="PF26356">
    <property type="entry name" value="Pelota_N"/>
    <property type="match status" value="1"/>
</dbReference>
<dbReference type="GO" id="GO:0003676">
    <property type="term" value="F:nucleic acid binding"/>
    <property type="evidence" value="ECO:0007669"/>
    <property type="project" value="InterPro"/>
</dbReference>
<feature type="region of interest" description="Disordered" evidence="1">
    <location>
        <begin position="1086"/>
        <end position="1105"/>
    </location>
</feature>
<feature type="region of interest" description="Disordered" evidence="1">
    <location>
        <begin position="1112"/>
        <end position="1155"/>
    </location>
</feature>
<accession>A0A1Q9E6L5</accession>
<gene>
    <name evidence="3" type="ORF">AK812_SmicGene14039</name>
</gene>
<dbReference type="Gene3D" id="3.30.420.10">
    <property type="entry name" value="Ribonuclease H-like superfamily/Ribonuclease H"/>
    <property type="match status" value="1"/>
</dbReference>
<protein>
    <recommendedName>
        <fullName evidence="2">Pelota N-terminal domain-containing protein</fullName>
    </recommendedName>
</protein>
<evidence type="ECO:0000259" key="2">
    <source>
        <dbReference type="Pfam" id="PF26356"/>
    </source>
</evidence>
<evidence type="ECO:0000313" key="3">
    <source>
        <dbReference type="EMBL" id="OLQ03051.1"/>
    </source>
</evidence>
<feature type="compositionally biased region" description="Basic and acidic residues" evidence="1">
    <location>
        <begin position="1140"/>
        <end position="1155"/>
    </location>
</feature>
<reference evidence="3 4" key="1">
    <citation type="submission" date="2016-02" db="EMBL/GenBank/DDBJ databases">
        <title>Genome analysis of coral dinoflagellate symbionts highlights evolutionary adaptations to a symbiotic lifestyle.</title>
        <authorList>
            <person name="Aranda M."/>
            <person name="Li Y."/>
            <person name="Liew Y.J."/>
            <person name="Baumgarten S."/>
            <person name="Simakov O."/>
            <person name="Wilson M."/>
            <person name="Piel J."/>
            <person name="Ashoor H."/>
            <person name="Bougouffa S."/>
            <person name="Bajic V.B."/>
            <person name="Ryu T."/>
            <person name="Ravasi T."/>
            <person name="Bayer T."/>
            <person name="Micklem G."/>
            <person name="Kim H."/>
            <person name="Bhak J."/>
            <person name="Lajeunesse T.C."/>
            <person name="Voolstra C.R."/>
        </authorList>
    </citation>
    <scope>NUCLEOTIDE SEQUENCE [LARGE SCALE GENOMIC DNA]</scope>
    <source>
        <strain evidence="3 4">CCMP2467</strain>
    </source>
</reference>
<dbReference type="OrthoDB" id="427467at2759"/>
<dbReference type="SUPFAM" id="SSF159065">
    <property type="entry name" value="Dom34/Pelota N-terminal domain-like"/>
    <property type="match status" value="1"/>
</dbReference>
<evidence type="ECO:0000313" key="4">
    <source>
        <dbReference type="Proteomes" id="UP000186817"/>
    </source>
</evidence>
<feature type="compositionally biased region" description="Low complexity" evidence="1">
    <location>
        <begin position="1122"/>
        <end position="1131"/>
    </location>
</feature>
<proteinExistence type="predicted"/>
<feature type="compositionally biased region" description="Basic and acidic residues" evidence="1">
    <location>
        <begin position="215"/>
        <end position="231"/>
    </location>
</feature>